<proteinExistence type="predicted"/>
<gene>
    <name evidence="1" type="ORF">RJ641_005283</name>
</gene>
<reference evidence="1 2" key="1">
    <citation type="submission" date="2023-12" db="EMBL/GenBank/DDBJ databases">
        <title>A high-quality genome assembly for Dillenia turbinata (Dilleniales).</title>
        <authorList>
            <person name="Chanderbali A."/>
        </authorList>
    </citation>
    <scope>NUCLEOTIDE SEQUENCE [LARGE SCALE GENOMIC DNA]</scope>
    <source>
        <strain evidence="1">LSX21</strain>
        <tissue evidence="1">Leaf</tissue>
    </source>
</reference>
<keyword evidence="2" id="KW-1185">Reference proteome</keyword>
<organism evidence="1 2">
    <name type="scientific">Dillenia turbinata</name>
    <dbReference type="NCBI Taxonomy" id="194707"/>
    <lineage>
        <taxon>Eukaryota</taxon>
        <taxon>Viridiplantae</taxon>
        <taxon>Streptophyta</taxon>
        <taxon>Embryophyta</taxon>
        <taxon>Tracheophyta</taxon>
        <taxon>Spermatophyta</taxon>
        <taxon>Magnoliopsida</taxon>
        <taxon>eudicotyledons</taxon>
        <taxon>Gunneridae</taxon>
        <taxon>Pentapetalae</taxon>
        <taxon>Dilleniales</taxon>
        <taxon>Dilleniaceae</taxon>
        <taxon>Dillenia</taxon>
    </lineage>
</organism>
<accession>A0AAN8V627</accession>
<dbReference type="EMBL" id="JBAMMX010000013">
    <property type="protein sequence ID" value="KAK6929078.1"/>
    <property type="molecule type" value="Genomic_DNA"/>
</dbReference>
<protein>
    <submittedName>
        <fullName evidence="1">Uncharacterized protein</fullName>
    </submittedName>
</protein>
<evidence type="ECO:0000313" key="1">
    <source>
        <dbReference type="EMBL" id="KAK6929078.1"/>
    </source>
</evidence>
<sequence>MSSSLRQPSFRVEKGLTYISKLNWTSPSTEARFAVEEQITLRFPLIPTTEPDSGGKQHKTTVKSELRKALLPVGSVVHIEYGRARIKTDSMKLITVCTS</sequence>
<evidence type="ECO:0000313" key="2">
    <source>
        <dbReference type="Proteomes" id="UP001370490"/>
    </source>
</evidence>
<comment type="caution">
    <text evidence="1">The sequence shown here is derived from an EMBL/GenBank/DDBJ whole genome shotgun (WGS) entry which is preliminary data.</text>
</comment>
<dbReference type="AlphaFoldDB" id="A0AAN8V627"/>
<name>A0AAN8V627_9MAGN</name>
<dbReference type="Proteomes" id="UP001370490">
    <property type="component" value="Unassembled WGS sequence"/>
</dbReference>